<evidence type="ECO:0000313" key="3">
    <source>
        <dbReference type="EMBL" id="VDK53661.1"/>
    </source>
</evidence>
<reference evidence="5" key="1">
    <citation type="submission" date="2017-02" db="UniProtKB">
        <authorList>
            <consortium name="WormBaseParasite"/>
        </authorList>
    </citation>
    <scope>IDENTIFICATION</scope>
</reference>
<evidence type="ECO:0000259" key="2">
    <source>
        <dbReference type="Pfam" id="PF03372"/>
    </source>
</evidence>
<evidence type="ECO:0000313" key="5">
    <source>
        <dbReference type="WBParaSite" id="ASIM_0001550101-mRNA-1"/>
    </source>
</evidence>
<dbReference type="Gene3D" id="3.60.10.10">
    <property type="entry name" value="Endonuclease/exonuclease/phosphatase"/>
    <property type="match status" value="1"/>
</dbReference>
<accession>A0A0M3K3G2</accession>
<dbReference type="InterPro" id="IPR050410">
    <property type="entry name" value="CCR4/nocturin_mRNA_transcr"/>
</dbReference>
<feature type="region of interest" description="Disordered" evidence="1">
    <location>
        <begin position="42"/>
        <end position="67"/>
    </location>
</feature>
<dbReference type="InterPro" id="IPR036691">
    <property type="entry name" value="Endo/exonu/phosph_ase_sf"/>
</dbReference>
<feature type="region of interest" description="Disordered" evidence="1">
    <location>
        <begin position="282"/>
        <end position="333"/>
    </location>
</feature>
<sequence length="721" mass="80267">MGWGREGKDEEKGVQLRVLAQNLVFNTAHILDKTLTPAKRRSNSPILKIFPPDKPAEPKSNSELKNDWCQKNKNPQTADDDSSSWVFFQSEGKISPPSNFRESGASVITLSDSESESTNLQGDFSTKVSVKEIEVIEIDDNDEGEPLNGQKLQERASNVNDLTIIEENDVFVVANFKDRSLGANTHKQPSSTARGISILPKDDLTIVDEGDAFVVVNFAKMGLAKCKGPARNVNDLTILEEGDLFVVANFAEKNLATTTISSASSDREMSVLPKASTSSSKASCIKKSSEQDKNATPNQQYPATSKDISQFQKPSELSKKTNLTQNPPIASTSTSQTQYLSYNSLNASCSAYLQHYSQTVQTSLANIQIPRPYERAYQLEWGYRSMLLAREFGMIAADIFCLQEVEQSHLYSFYVPVFSKLGYSGLYKKRTRDMVDGCAIFYKSNMKLLSNQPIEYFFGADTVLDRDNVAQIARFEDVHSGRQICVANTHLLFNMKRGDVKLAQLAVLLANLDKECGPESGRSCPYVICGDFNMKPNCKIYEFIRSGQMSFKNARRGTISTSEDNFTQGPLLYPGFMPSETNIGRDCRFVNKKGSLVDDVFEVSMLLTRTVSLKLHLEGNGTNVKGHDNYWTHPLKLGSVYDHVAIDSQEPEVSAYSYEGTSNPDFMFYSVKKRNLKEGPLHLVRRLSLPAASALYSTLGPWPNEITPSDHIPLVAEFHLL</sequence>
<feature type="compositionally biased region" description="Basic and acidic residues" evidence="1">
    <location>
        <begin position="54"/>
        <end position="67"/>
    </location>
</feature>
<evidence type="ECO:0000256" key="1">
    <source>
        <dbReference type="SAM" id="MobiDB-lite"/>
    </source>
</evidence>
<dbReference type="Pfam" id="PF03372">
    <property type="entry name" value="Exo_endo_phos"/>
    <property type="match status" value="1"/>
</dbReference>
<dbReference type="Proteomes" id="UP000267096">
    <property type="component" value="Unassembled WGS sequence"/>
</dbReference>
<dbReference type="PANTHER" id="PTHR12121:SF34">
    <property type="entry name" value="PROTEIN ANGEL"/>
    <property type="match status" value="1"/>
</dbReference>
<dbReference type="InterPro" id="IPR005135">
    <property type="entry name" value="Endo/exonuclease/phosphatase"/>
</dbReference>
<dbReference type="OrthoDB" id="10253982at2759"/>
<proteinExistence type="predicted"/>
<dbReference type="PANTHER" id="PTHR12121">
    <property type="entry name" value="CARBON CATABOLITE REPRESSOR PROTEIN 4"/>
    <property type="match status" value="1"/>
</dbReference>
<dbReference type="WBParaSite" id="ASIM_0001550101-mRNA-1">
    <property type="protein sequence ID" value="ASIM_0001550101-mRNA-1"/>
    <property type="gene ID" value="ASIM_0001550101"/>
</dbReference>
<organism evidence="5">
    <name type="scientific">Anisakis simplex</name>
    <name type="common">Herring worm</name>
    <dbReference type="NCBI Taxonomy" id="6269"/>
    <lineage>
        <taxon>Eukaryota</taxon>
        <taxon>Metazoa</taxon>
        <taxon>Ecdysozoa</taxon>
        <taxon>Nematoda</taxon>
        <taxon>Chromadorea</taxon>
        <taxon>Rhabditida</taxon>
        <taxon>Spirurina</taxon>
        <taxon>Ascaridomorpha</taxon>
        <taxon>Ascaridoidea</taxon>
        <taxon>Anisakidae</taxon>
        <taxon>Anisakis</taxon>
        <taxon>Anisakis simplex complex</taxon>
    </lineage>
</organism>
<evidence type="ECO:0000313" key="4">
    <source>
        <dbReference type="Proteomes" id="UP000267096"/>
    </source>
</evidence>
<name>A0A0M3K3G2_ANISI</name>
<dbReference type="SUPFAM" id="SSF56219">
    <property type="entry name" value="DNase I-like"/>
    <property type="match status" value="1"/>
</dbReference>
<gene>
    <name evidence="3" type="ORF">ASIM_LOCUS14910</name>
</gene>
<dbReference type="AlphaFoldDB" id="A0A0M3K3G2"/>
<keyword evidence="4" id="KW-1185">Reference proteome</keyword>
<reference evidence="3 4" key="2">
    <citation type="submission" date="2018-11" db="EMBL/GenBank/DDBJ databases">
        <authorList>
            <consortium name="Pathogen Informatics"/>
        </authorList>
    </citation>
    <scope>NUCLEOTIDE SEQUENCE [LARGE SCALE GENOMIC DNA]</scope>
</reference>
<protein>
    <submittedName>
        <fullName evidence="5">Endo/exonuclease/phosphatase domain-containing protein</fullName>
    </submittedName>
</protein>
<feature type="compositionally biased region" description="Polar residues" evidence="1">
    <location>
        <begin position="294"/>
        <end position="330"/>
    </location>
</feature>
<dbReference type="GO" id="GO:0000175">
    <property type="term" value="F:3'-5'-RNA exonuclease activity"/>
    <property type="evidence" value="ECO:0007669"/>
    <property type="project" value="TreeGrafter"/>
</dbReference>
<feature type="domain" description="Endonuclease/exonuclease/phosphatase" evidence="2">
    <location>
        <begin position="389"/>
        <end position="711"/>
    </location>
</feature>
<dbReference type="EMBL" id="UYRR01031994">
    <property type="protein sequence ID" value="VDK53661.1"/>
    <property type="molecule type" value="Genomic_DNA"/>
</dbReference>